<dbReference type="GO" id="GO:0005737">
    <property type="term" value="C:cytoplasm"/>
    <property type="evidence" value="ECO:0007669"/>
    <property type="project" value="UniProtKB-SubCell"/>
</dbReference>
<dbReference type="InterPro" id="IPR050068">
    <property type="entry name" value="MurA_subfamily"/>
</dbReference>
<keyword evidence="6" id="KW-0133">Cell shape</keyword>
<dbReference type="GO" id="GO:0051301">
    <property type="term" value="P:cell division"/>
    <property type="evidence" value="ECO:0007669"/>
    <property type="project" value="UniProtKB-KW"/>
</dbReference>
<evidence type="ECO:0000256" key="2">
    <source>
        <dbReference type="ARBA" id="ARBA00004752"/>
    </source>
</evidence>
<evidence type="ECO:0000256" key="15">
    <source>
        <dbReference type="ARBA" id="ARBA00047527"/>
    </source>
</evidence>
<evidence type="ECO:0000256" key="11">
    <source>
        <dbReference type="ARBA" id="ARBA00039108"/>
    </source>
</evidence>
<keyword evidence="7" id="KW-0573">Peptidoglycan synthesis</keyword>
<keyword evidence="3" id="KW-0963">Cytoplasm</keyword>
<evidence type="ECO:0000256" key="4">
    <source>
        <dbReference type="ARBA" id="ARBA00022618"/>
    </source>
</evidence>
<accession>A0AAW7X250</accession>
<keyword evidence="4" id="KW-0132">Cell division</keyword>
<dbReference type="AlphaFoldDB" id="A0AAW7X250"/>
<dbReference type="EC" id="2.5.1.7" evidence="11"/>
<name>A0AAW7X250_9GAMM</name>
<gene>
    <name evidence="17" type="ORF">Q4521_01085</name>
</gene>
<evidence type="ECO:0000256" key="5">
    <source>
        <dbReference type="ARBA" id="ARBA00022679"/>
    </source>
</evidence>
<comment type="subcellular location">
    <subcellularLocation>
        <location evidence="1">Cytoplasm</location>
    </subcellularLocation>
</comment>
<protein>
    <recommendedName>
        <fullName evidence="12">UDP-N-acetylglucosamine 1-carboxyvinyltransferase</fullName>
        <ecNumber evidence="11">2.5.1.7</ecNumber>
    </recommendedName>
    <alternativeName>
        <fullName evidence="13">Enoylpyruvate transferase</fullName>
    </alternativeName>
    <alternativeName>
        <fullName evidence="14">UDP-N-acetylglucosamine enolpyruvyl transferase</fullName>
    </alternativeName>
</protein>
<evidence type="ECO:0000259" key="16">
    <source>
        <dbReference type="Pfam" id="PF00275"/>
    </source>
</evidence>
<keyword evidence="5 17" id="KW-0808">Transferase</keyword>
<comment type="caution">
    <text evidence="17">The sequence shown here is derived from an EMBL/GenBank/DDBJ whole genome shotgun (WGS) entry which is preliminary data.</text>
</comment>
<reference evidence="17" key="1">
    <citation type="submission" date="2023-07" db="EMBL/GenBank/DDBJ databases">
        <title>Genome content predicts the carbon catabolic preferences of heterotrophic bacteria.</title>
        <authorList>
            <person name="Gralka M."/>
        </authorList>
    </citation>
    <scope>NUCLEOTIDE SEQUENCE</scope>
    <source>
        <strain evidence="17">I3M17_2</strain>
    </source>
</reference>
<comment type="catalytic activity">
    <reaction evidence="15">
        <text>phosphoenolpyruvate + UDP-N-acetyl-alpha-D-glucosamine = UDP-N-acetyl-3-O-(1-carboxyvinyl)-alpha-D-glucosamine + phosphate</text>
        <dbReference type="Rhea" id="RHEA:18681"/>
        <dbReference type="ChEBI" id="CHEBI:43474"/>
        <dbReference type="ChEBI" id="CHEBI:57705"/>
        <dbReference type="ChEBI" id="CHEBI:58702"/>
        <dbReference type="ChEBI" id="CHEBI:68483"/>
        <dbReference type="EC" id="2.5.1.7"/>
    </reaction>
</comment>
<keyword evidence="9" id="KW-0961">Cell wall biogenesis/degradation</keyword>
<sequence length="422" mass="45899">MKENLSAVLEVMPSRLSGCVELSGAKNSVLRLLAASILFDDVVRLNNYPSELLDVVVHEEMLKILGKKIEHVDGSVIISQSSNRGGSLIWEGRSIRNTLLILGALLTKTGFARVPLPGGCKLGDRKFDIHIDLIKALGGRVWEEDGYLVAEAEQGKLLGADVELRLRSTGGTENAILMGCLAEGVTRIFNPHIRPEIVDLVAFLNNAGAKINIRGQESIVIEGVPKLFGAIHNVMPDNMEALTWLVISSVTKSQIKIKNFPFEDLEVPLIFLRESGVNLYRCGSDVIVGEGECFPVELSTGPYPGINSDMQPIFAAFAAFANGKSHIVDLRFPGRYLYANEMRKMGVDSISDGDVLTISGGKPVYSGDVRALDLRAGIALLILALGAESGVTKIRDAWQIFRGYDRLIEKLTALGAKVRYVV</sequence>
<dbReference type="InterPro" id="IPR036968">
    <property type="entry name" value="Enolpyruvate_Tfrase_sf"/>
</dbReference>
<dbReference type="Gene3D" id="3.65.10.10">
    <property type="entry name" value="Enolpyruvate transferase domain"/>
    <property type="match status" value="2"/>
</dbReference>
<dbReference type="GO" id="GO:0008760">
    <property type="term" value="F:UDP-N-acetylglucosamine 1-carboxyvinyltransferase activity"/>
    <property type="evidence" value="ECO:0007669"/>
    <property type="project" value="UniProtKB-EC"/>
</dbReference>
<dbReference type="InterPro" id="IPR001986">
    <property type="entry name" value="Enolpyruvate_Tfrase_dom"/>
</dbReference>
<evidence type="ECO:0000256" key="13">
    <source>
        <dbReference type="ARBA" id="ARBA00042443"/>
    </source>
</evidence>
<evidence type="ECO:0000256" key="14">
    <source>
        <dbReference type="ARBA" id="ARBA00042842"/>
    </source>
</evidence>
<dbReference type="GO" id="GO:0008360">
    <property type="term" value="P:regulation of cell shape"/>
    <property type="evidence" value="ECO:0007669"/>
    <property type="project" value="UniProtKB-KW"/>
</dbReference>
<comment type="pathway">
    <text evidence="2">Cell wall biogenesis; peptidoglycan biosynthesis.</text>
</comment>
<evidence type="ECO:0000256" key="10">
    <source>
        <dbReference type="ARBA" id="ARBA00038367"/>
    </source>
</evidence>
<evidence type="ECO:0000313" key="17">
    <source>
        <dbReference type="EMBL" id="MDO6421058.1"/>
    </source>
</evidence>
<evidence type="ECO:0000256" key="1">
    <source>
        <dbReference type="ARBA" id="ARBA00004496"/>
    </source>
</evidence>
<comment type="similarity">
    <text evidence="10">Belongs to the EPSP synthase family. MurA subfamily.</text>
</comment>
<evidence type="ECO:0000313" key="18">
    <source>
        <dbReference type="Proteomes" id="UP001169760"/>
    </source>
</evidence>
<evidence type="ECO:0000256" key="8">
    <source>
        <dbReference type="ARBA" id="ARBA00023306"/>
    </source>
</evidence>
<dbReference type="EMBL" id="JAUOPB010000001">
    <property type="protein sequence ID" value="MDO6421058.1"/>
    <property type="molecule type" value="Genomic_DNA"/>
</dbReference>
<evidence type="ECO:0000256" key="12">
    <source>
        <dbReference type="ARBA" id="ARBA00039754"/>
    </source>
</evidence>
<dbReference type="GO" id="GO:0009252">
    <property type="term" value="P:peptidoglycan biosynthetic process"/>
    <property type="evidence" value="ECO:0007669"/>
    <property type="project" value="UniProtKB-KW"/>
</dbReference>
<keyword evidence="8" id="KW-0131">Cell cycle</keyword>
<evidence type="ECO:0000256" key="6">
    <source>
        <dbReference type="ARBA" id="ARBA00022960"/>
    </source>
</evidence>
<evidence type="ECO:0000256" key="3">
    <source>
        <dbReference type="ARBA" id="ARBA00022490"/>
    </source>
</evidence>
<dbReference type="RefSeq" id="WP_303490251.1">
    <property type="nucleotide sequence ID" value="NZ_JAUOPB010000001.1"/>
</dbReference>
<dbReference type="SUPFAM" id="SSF55205">
    <property type="entry name" value="EPT/RTPC-like"/>
    <property type="match status" value="1"/>
</dbReference>
<feature type="domain" description="Enolpyruvate transferase" evidence="16">
    <location>
        <begin position="13"/>
        <end position="411"/>
    </location>
</feature>
<dbReference type="NCBIfam" id="NF006873">
    <property type="entry name" value="PRK09369.1"/>
    <property type="match status" value="1"/>
</dbReference>
<dbReference type="InterPro" id="IPR013792">
    <property type="entry name" value="RNA3'P_cycl/enolpyr_Trfase_a/b"/>
</dbReference>
<evidence type="ECO:0000256" key="7">
    <source>
        <dbReference type="ARBA" id="ARBA00022984"/>
    </source>
</evidence>
<dbReference type="Pfam" id="PF00275">
    <property type="entry name" value="EPSP_synthase"/>
    <property type="match status" value="1"/>
</dbReference>
<dbReference type="Proteomes" id="UP001169760">
    <property type="component" value="Unassembled WGS sequence"/>
</dbReference>
<organism evidence="17 18">
    <name type="scientific">Saccharophagus degradans</name>
    <dbReference type="NCBI Taxonomy" id="86304"/>
    <lineage>
        <taxon>Bacteria</taxon>
        <taxon>Pseudomonadati</taxon>
        <taxon>Pseudomonadota</taxon>
        <taxon>Gammaproteobacteria</taxon>
        <taxon>Cellvibrionales</taxon>
        <taxon>Cellvibrionaceae</taxon>
        <taxon>Saccharophagus</taxon>
    </lineage>
</organism>
<evidence type="ECO:0000256" key="9">
    <source>
        <dbReference type="ARBA" id="ARBA00023316"/>
    </source>
</evidence>
<dbReference type="PANTHER" id="PTHR43783:SF1">
    <property type="entry name" value="UDP-N-ACETYLGLUCOSAMINE 1-CARBOXYVINYLTRANSFERASE"/>
    <property type="match status" value="1"/>
</dbReference>
<dbReference type="PANTHER" id="PTHR43783">
    <property type="entry name" value="UDP-N-ACETYLGLUCOSAMINE 1-CARBOXYVINYLTRANSFERASE"/>
    <property type="match status" value="1"/>
</dbReference>
<proteinExistence type="inferred from homology"/>
<dbReference type="GO" id="GO:0071555">
    <property type="term" value="P:cell wall organization"/>
    <property type="evidence" value="ECO:0007669"/>
    <property type="project" value="UniProtKB-KW"/>
</dbReference>